<evidence type="ECO:0000313" key="2">
    <source>
        <dbReference type="Proteomes" id="UP000271468"/>
    </source>
</evidence>
<accession>A0A0P9M8T8</accession>
<comment type="caution">
    <text evidence="1">The sequence shown here is derived from an EMBL/GenBank/DDBJ whole genome shotgun (WGS) entry which is preliminary data.</text>
</comment>
<dbReference type="AlphaFoldDB" id="A0A0P9M8T8"/>
<sequence>MLMPIKPLQDELEDLRAERLAIERLSTLDEKHTVSLEDMEARYR</sequence>
<proteinExistence type="predicted"/>
<organism evidence="1 2">
    <name type="scientific">Pseudomonas syringae pv. coriandricola</name>
    <dbReference type="NCBI Taxonomy" id="264453"/>
    <lineage>
        <taxon>Bacteria</taxon>
        <taxon>Pseudomonadati</taxon>
        <taxon>Pseudomonadota</taxon>
        <taxon>Gammaproteobacteria</taxon>
        <taxon>Pseudomonadales</taxon>
        <taxon>Pseudomonadaceae</taxon>
        <taxon>Pseudomonas</taxon>
    </lineage>
</organism>
<reference evidence="1 2" key="1">
    <citation type="submission" date="2018-08" db="EMBL/GenBank/DDBJ databases">
        <title>Recombination of ecologically and evolutionarily significant loci maintains genetic cohesion in the Pseudomonas syringae species complex.</title>
        <authorList>
            <person name="Dillon M."/>
            <person name="Thakur S."/>
            <person name="Almeida R.N.D."/>
            <person name="Weir B.S."/>
            <person name="Guttman D.S."/>
        </authorList>
    </citation>
    <scope>NUCLEOTIDE SEQUENCE [LARGE SCALE GENOMIC DNA]</scope>
    <source>
        <strain evidence="1 2">ICMP 12341</strain>
    </source>
</reference>
<gene>
    <name evidence="1" type="ORF">ALQ65_02345</name>
</gene>
<name>A0A0P9M8T8_9PSED</name>
<evidence type="ECO:0000313" key="1">
    <source>
        <dbReference type="EMBL" id="RMN14987.1"/>
    </source>
</evidence>
<dbReference type="EMBL" id="RBOV01000030">
    <property type="protein sequence ID" value="RMN14987.1"/>
    <property type="molecule type" value="Genomic_DNA"/>
</dbReference>
<protein>
    <submittedName>
        <fullName evidence="1">Uncharacterized protein</fullName>
    </submittedName>
</protein>
<dbReference type="Proteomes" id="UP000271468">
    <property type="component" value="Unassembled WGS sequence"/>
</dbReference>